<evidence type="ECO:0000256" key="3">
    <source>
        <dbReference type="ARBA" id="ARBA00022840"/>
    </source>
</evidence>
<keyword evidence="2" id="KW-0547">Nucleotide-binding</keyword>
<feature type="domain" description="ABC transporter" evidence="4">
    <location>
        <begin position="4"/>
        <end position="210"/>
    </location>
</feature>
<name>A0A1M3KX24_9BACT</name>
<dbReference type="EMBL" id="MKVH01000024">
    <property type="protein sequence ID" value="OJX56968.1"/>
    <property type="molecule type" value="Genomic_DNA"/>
</dbReference>
<keyword evidence="3" id="KW-0067">ATP-binding</keyword>
<protein>
    <recommendedName>
        <fullName evidence="4">ABC transporter domain-containing protein</fullName>
    </recommendedName>
</protein>
<dbReference type="PROSITE" id="PS50893">
    <property type="entry name" value="ABC_TRANSPORTER_2"/>
    <property type="match status" value="1"/>
</dbReference>
<evidence type="ECO:0000256" key="2">
    <source>
        <dbReference type="ARBA" id="ARBA00022741"/>
    </source>
</evidence>
<dbReference type="GO" id="GO:0016887">
    <property type="term" value="F:ATP hydrolysis activity"/>
    <property type="evidence" value="ECO:0007669"/>
    <property type="project" value="InterPro"/>
</dbReference>
<dbReference type="SUPFAM" id="SSF52540">
    <property type="entry name" value="P-loop containing nucleoside triphosphate hydrolases"/>
    <property type="match status" value="1"/>
</dbReference>
<dbReference type="Gene3D" id="3.40.50.300">
    <property type="entry name" value="P-loop containing nucleotide triphosphate hydrolases"/>
    <property type="match status" value="1"/>
</dbReference>
<dbReference type="InterPro" id="IPR003593">
    <property type="entry name" value="AAA+_ATPase"/>
</dbReference>
<evidence type="ECO:0000313" key="6">
    <source>
        <dbReference type="Proteomes" id="UP000184233"/>
    </source>
</evidence>
<dbReference type="InterPro" id="IPR027417">
    <property type="entry name" value="P-loop_NTPase"/>
</dbReference>
<dbReference type="GO" id="GO:0005524">
    <property type="term" value="F:ATP binding"/>
    <property type="evidence" value="ECO:0007669"/>
    <property type="project" value="UniProtKB-KW"/>
</dbReference>
<sequence length="210" mass="23382">MTIITATDITKTYGPRRILRNVSAAARGGDCLGIIGQNGSGKSTFVRIVAGVLRPTSGTVSFELDGRSITDESRPMHSGFVAPYLRLYDEFTAVELLDLHARLHGRIVDSTRTHETLERLELSERCTDRIQTLSSGQRQRVAMALAVHLEPPLLILDEPSITMDNRGRELVEHEIRRHRERGGIVILATNDDREKELCTHHVSIDVPVSP</sequence>
<evidence type="ECO:0000256" key="1">
    <source>
        <dbReference type="ARBA" id="ARBA00022448"/>
    </source>
</evidence>
<evidence type="ECO:0000259" key="4">
    <source>
        <dbReference type="PROSITE" id="PS50893"/>
    </source>
</evidence>
<comment type="caution">
    <text evidence="5">The sequence shown here is derived from an EMBL/GenBank/DDBJ whole genome shotgun (WGS) entry which is preliminary data.</text>
</comment>
<reference evidence="5 6" key="1">
    <citation type="submission" date="2016-09" db="EMBL/GenBank/DDBJ databases">
        <title>Genome-resolved meta-omics ties microbial dynamics to process performance in biotechnology for thiocyanate degradation.</title>
        <authorList>
            <person name="Kantor R.S."/>
            <person name="Huddy R.J."/>
            <person name="Iyer R."/>
            <person name="Thomas B.C."/>
            <person name="Brown C.T."/>
            <person name="Anantharaman K."/>
            <person name="Tringe S."/>
            <person name="Hettich R.L."/>
            <person name="Harrison S.T."/>
            <person name="Banfield J.F."/>
        </authorList>
    </citation>
    <scope>NUCLEOTIDE SEQUENCE [LARGE SCALE GENOMIC DNA]</scope>
    <source>
        <strain evidence="5">59-99</strain>
    </source>
</reference>
<organism evidence="5 6">
    <name type="scientific">Candidatus Kapaibacterium thiocyanatum</name>
    <dbReference type="NCBI Taxonomy" id="1895771"/>
    <lineage>
        <taxon>Bacteria</taxon>
        <taxon>Pseudomonadati</taxon>
        <taxon>Candidatus Kapaibacteriota</taxon>
        <taxon>Candidatus Kapaibacteriia</taxon>
        <taxon>Candidatus Kapaibacteriales</taxon>
        <taxon>Candidatus Kapaibacteriaceae</taxon>
        <taxon>Candidatus Kapaibacterium</taxon>
    </lineage>
</organism>
<dbReference type="PANTHER" id="PTHR42939">
    <property type="entry name" value="ABC TRANSPORTER ATP-BINDING PROTEIN ALBC-RELATED"/>
    <property type="match status" value="1"/>
</dbReference>
<dbReference type="PROSITE" id="PS00211">
    <property type="entry name" value="ABC_TRANSPORTER_1"/>
    <property type="match status" value="1"/>
</dbReference>
<dbReference type="STRING" id="1895771.BGO89_10630"/>
<dbReference type="InterPro" id="IPR017871">
    <property type="entry name" value="ABC_transporter-like_CS"/>
</dbReference>
<dbReference type="Pfam" id="PF00005">
    <property type="entry name" value="ABC_tran"/>
    <property type="match status" value="1"/>
</dbReference>
<keyword evidence="1" id="KW-0813">Transport</keyword>
<accession>A0A1M3KX24</accession>
<dbReference type="AlphaFoldDB" id="A0A1M3KX24"/>
<evidence type="ECO:0000313" key="5">
    <source>
        <dbReference type="EMBL" id="OJX56968.1"/>
    </source>
</evidence>
<dbReference type="Proteomes" id="UP000184233">
    <property type="component" value="Unassembled WGS sequence"/>
</dbReference>
<proteinExistence type="predicted"/>
<dbReference type="InterPro" id="IPR003439">
    <property type="entry name" value="ABC_transporter-like_ATP-bd"/>
</dbReference>
<dbReference type="SMART" id="SM00382">
    <property type="entry name" value="AAA"/>
    <property type="match status" value="1"/>
</dbReference>
<dbReference type="PANTHER" id="PTHR42939:SF1">
    <property type="entry name" value="ABC TRANSPORTER ATP-BINDING PROTEIN ALBC-RELATED"/>
    <property type="match status" value="1"/>
</dbReference>
<dbReference type="InterPro" id="IPR051782">
    <property type="entry name" value="ABC_Transporter_VariousFunc"/>
</dbReference>
<gene>
    <name evidence="5" type="ORF">BGO89_10630</name>
</gene>